<organism evidence="1 2">
    <name type="scientific">Thermosulfuriphilus ammonigenes</name>
    <dbReference type="NCBI Taxonomy" id="1936021"/>
    <lineage>
        <taxon>Bacteria</taxon>
        <taxon>Pseudomonadati</taxon>
        <taxon>Thermodesulfobacteriota</taxon>
        <taxon>Thermodesulfobacteria</taxon>
        <taxon>Thermodesulfobacteriales</taxon>
        <taxon>Thermodesulfobacteriaceae</taxon>
        <taxon>Thermosulfuriphilus</taxon>
    </lineage>
</organism>
<proteinExistence type="predicted"/>
<dbReference type="RefSeq" id="WP_166032597.1">
    <property type="nucleotide sequence ID" value="NZ_CP048877.1"/>
</dbReference>
<keyword evidence="2" id="KW-1185">Reference proteome</keyword>
<name>A0A6G7PXG2_9BACT</name>
<dbReference type="InterPro" id="IPR014995">
    <property type="entry name" value="DUF1844"/>
</dbReference>
<reference evidence="1 2" key="1">
    <citation type="submission" date="2020-02" db="EMBL/GenBank/DDBJ databases">
        <title>Genome analysis of Thermosulfuriphilus ammonigenes ST65T, an anaerobic thermophilic chemolithoautotrophic bacterium isolated from a deep-sea hydrothermal vent.</title>
        <authorList>
            <person name="Slobodkina G."/>
            <person name="Allioux M."/>
            <person name="Merkel A."/>
            <person name="Alain K."/>
            <person name="Jebbar M."/>
            <person name="Slobodkin A."/>
        </authorList>
    </citation>
    <scope>NUCLEOTIDE SEQUENCE [LARGE SCALE GENOMIC DNA]</scope>
    <source>
        <strain evidence="1 2">ST65</strain>
    </source>
</reference>
<dbReference type="KEGG" id="tav:G4V39_08885"/>
<sequence>MEDKDVKERPPETPLPPVNFSTFILSLSTSALVHLGELPEPESGEKRANIDLARHAIDTLAMLKEKTKGNLTRDEEALLDHILYDLRLKFVRLQG</sequence>
<accession>A0A6G7PXG2</accession>
<protein>
    <submittedName>
        <fullName evidence="1">DUF1844 domain-containing protein</fullName>
    </submittedName>
</protein>
<evidence type="ECO:0000313" key="2">
    <source>
        <dbReference type="Proteomes" id="UP000502179"/>
    </source>
</evidence>
<dbReference type="Pfam" id="PF08899">
    <property type="entry name" value="DUF1844"/>
    <property type="match status" value="1"/>
</dbReference>
<dbReference type="EMBL" id="CP048877">
    <property type="protein sequence ID" value="QIJ72379.1"/>
    <property type="molecule type" value="Genomic_DNA"/>
</dbReference>
<dbReference type="Proteomes" id="UP000502179">
    <property type="component" value="Chromosome"/>
</dbReference>
<gene>
    <name evidence="1" type="ORF">G4V39_08885</name>
</gene>
<dbReference type="AlphaFoldDB" id="A0A6G7PXG2"/>
<evidence type="ECO:0000313" key="1">
    <source>
        <dbReference type="EMBL" id="QIJ72379.1"/>
    </source>
</evidence>